<dbReference type="InterPro" id="IPR009061">
    <property type="entry name" value="DNA-bd_dom_put_sf"/>
</dbReference>
<feature type="domain" description="HTH merR-type" evidence="2">
    <location>
        <begin position="9"/>
        <end position="79"/>
    </location>
</feature>
<protein>
    <submittedName>
        <fullName evidence="3">DNA-binding transcriptional regulator, MerR family</fullName>
    </submittedName>
</protein>
<dbReference type="InterPro" id="IPR047057">
    <property type="entry name" value="MerR_fam"/>
</dbReference>
<dbReference type="InterPro" id="IPR011256">
    <property type="entry name" value="Reg_factor_effector_dom_sf"/>
</dbReference>
<evidence type="ECO:0000313" key="4">
    <source>
        <dbReference type="Proteomes" id="UP001139493"/>
    </source>
</evidence>
<dbReference type="SMART" id="SM00422">
    <property type="entry name" value="HTH_MERR"/>
    <property type="match status" value="1"/>
</dbReference>
<dbReference type="SUPFAM" id="SSF55136">
    <property type="entry name" value="Probable bacterial effector-binding domain"/>
    <property type="match status" value="1"/>
</dbReference>
<dbReference type="PANTHER" id="PTHR30204">
    <property type="entry name" value="REDOX-CYCLING DRUG-SENSING TRANSCRIPTIONAL ACTIVATOR SOXR"/>
    <property type="match status" value="1"/>
</dbReference>
<dbReference type="AlphaFoldDB" id="A0A9X2G899"/>
<name>A0A9X2G899_9MICO</name>
<evidence type="ECO:0000256" key="1">
    <source>
        <dbReference type="ARBA" id="ARBA00023125"/>
    </source>
</evidence>
<dbReference type="Pfam" id="PF06445">
    <property type="entry name" value="GyrI-like"/>
    <property type="match status" value="1"/>
</dbReference>
<dbReference type="Pfam" id="PF13411">
    <property type="entry name" value="MerR_1"/>
    <property type="match status" value="1"/>
</dbReference>
<dbReference type="InterPro" id="IPR000551">
    <property type="entry name" value="MerR-type_HTH_dom"/>
</dbReference>
<reference evidence="3" key="1">
    <citation type="submission" date="2022-06" db="EMBL/GenBank/DDBJ databases">
        <title>Genomic Encyclopedia of Archaeal and Bacterial Type Strains, Phase II (KMG-II): from individual species to whole genera.</title>
        <authorList>
            <person name="Goeker M."/>
        </authorList>
    </citation>
    <scope>NUCLEOTIDE SEQUENCE</scope>
    <source>
        <strain evidence="3">DSM 26652</strain>
    </source>
</reference>
<evidence type="ECO:0000313" key="3">
    <source>
        <dbReference type="EMBL" id="MCP2267192.1"/>
    </source>
</evidence>
<dbReference type="SUPFAM" id="SSF46955">
    <property type="entry name" value="Putative DNA-binding domain"/>
    <property type="match status" value="1"/>
</dbReference>
<comment type="caution">
    <text evidence="3">The sequence shown here is derived from an EMBL/GenBank/DDBJ whole genome shotgun (WGS) entry which is preliminary data.</text>
</comment>
<sequence length="272" mass="29753">MHSGGVTRGLTIGEFAELTHLSVRTLRRYHESGLLEPDHVDPFSGYRYYTSTQIPTAQVIHRLRELDVPLAQVREILAAPDADERGTLVTAHLRRLEAELDRTRAAVVSLRRLLRPDAPFDVALRTEPARAVAAVAGVVAAHEVLDWYADAMAELDAAVTGHERLGPPGGHYANALFRDGTGEVLVYRPVADPPDTGRVHRLELPAAEVAAVVHHGPHDDIDVTYGRLGAWVVDHALAVDGPVQETYLVAPSDIPDPAAWRTELAWPVFRLA</sequence>
<organism evidence="3 4">
    <name type="scientific">Promicromonospora thailandica</name>
    <dbReference type="NCBI Taxonomy" id="765201"/>
    <lineage>
        <taxon>Bacteria</taxon>
        <taxon>Bacillati</taxon>
        <taxon>Actinomycetota</taxon>
        <taxon>Actinomycetes</taxon>
        <taxon>Micrococcales</taxon>
        <taxon>Promicromonosporaceae</taxon>
        <taxon>Promicromonospora</taxon>
    </lineage>
</organism>
<dbReference type="PANTHER" id="PTHR30204:SF97">
    <property type="entry name" value="MERR FAMILY REGULATORY PROTEIN"/>
    <property type="match status" value="1"/>
</dbReference>
<proteinExistence type="predicted"/>
<dbReference type="SMART" id="SM00871">
    <property type="entry name" value="AraC_E_bind"/>
    <property type="match status" value="1"/>
</dbReference>
<gene>
    <name evidence="3" type="ORF">APR03_004564</name>
</gene>
<dbReference type="Gene3D" id="3.20.80.10">
    <property type="entry name" value="Regulatory factor, effector binding domain"/>
    <property type="match status" value="1"/>
</dbReference>
<accession>A0A9X2G899</accession>
<evidence type="ECO:0000259" key="2">
    <source>
        <dbReference type="PROSITE" id="PS50937"/>
    </source>
</evidence>
<dbReference type="CDD" id="cd01107">
    <property type="entry name" value="HTH_BmrR"/>
    <property type="match status" value="1"/>
</dbReference>
<dbReference type="InterPro" id="IPR010499">
    <property type="entry name" value="AraC_E-bd"/>
</dbReference>
<dbReference type="InterPro" id="IPR029442">
    <property type="entry name" value="GyrI-like"/>
</dbReference>
<dbReference type="Gene3D" id="1.10.1660.10">
    <property type="match status" value="1"/>
</dbReference>
<dbReference type="Proteomes" id="UP001139493">
    <property type="component" value="Unassembled WGS sequence"/>
</dbReference>
<dbReference type="GO" id="GO:0003677">
    <property type="term" value="F:DNA binding"/>
    <property type="evidence" value="ECO:0007669"/>
    <property type="project" value="UniProtKB-KW"/>
</dbReference>
<dbReference type="PROSITE" id="PS50937">
    <property type="entry name" value="HTH_MERR_2"/>
    <property type="match status" value="1"/>
</dbReference>
<keyword evidence="1 3" id="KW-0238">DNA-binding</keyword>
<dbReference type="GO" id="GO:0003700">
    <property type="term" value="F:DNA-binding transcription factor activity"/>
    <property type="evidence" value="ECO:0007669"/>
    <property type="project" value="InterPro"/>
</dbReference>
<keyword evidence="4" id="KW-1185">Reference proteome</keyword>
<dbReference type="EMBL" id="JAMTCS010000016">
    <property type="protein sequence ID" value="MCP2267192.1"/>
    <property type="molecule type" value="Genomic_DNA"/>
</dbReference>